<evidence type="ECO:0000313" key="1">
    <source>
        <dbReference type="EMBL" id="MQS77265.1"/>
    </source>
</evidence>
<protein>
    <recommendedName>
        <fullName evidence="3">Pentapeptide repeat-containing protein</fullName>
    </recommendedName>
</protein>
<dbReference type="EMBL" id="VDFP01000151">
    <property type="protein sequence ID" value="MQS77265.1"/>
    <property type="molecule type" value="Genomic_DNA"/>
</dbReference>
<accession>A0A5P0ZT43</accession>
<comment type="caution">
    <text evidence="1">The sequence shown here is derived from an EMBL/GenBank/DDBJ whole genome shotgun (WGS) entry which is preliminary data.</text>
</comment>
<sequence length="93" mass="10670">MANLNRLNLKVVHFENDSLKDVSFNENKLSKTIFKNCDLNEMISMRTALKGIDFSDCHFETIDLDQNFIRGLKVNSEQAAFLASYFIGVKVSY</sequence>
<reference evidence="1 2" key="1">
    <citation type="journal article" date="2019" name="Syst. Appl. Microbiol.">
        <title>Polyphasic characterization of two novel Lactobacillus spp. isolated from blown salami packages: Description of Lactobacillus halodurans sp. nov. and Lactobacillus salsicarnum sp. nov.</title>
        <authorList>
            <person name="Schuster J.A."/>
            <person name="Klingl A."/>
            <person name="Vogel R.F."/>
            <person name="Ehrmann M.A."/>
        </authorList>
    </citation>
    <scope>NUCLEOTIDE SEQUENCE [LARGE SCALE GENOMIC DNA]</scope>
    <source>
        <strain evidence="1 2">TMW 1.2172</strain>
    </source>
</reference>
<gene>
    <name evidence="1" type="ORF">FHL06_13180</name>
</gene>
<dbReference type="Proteomes" id="UP000414364">
    <property type="component" value="Unassembled WGS sequence"/>
</dbReference>
<proteinExistence type="predicted"/>
<dbReference type="AlphaFoldDB" id="A0A5P0ZT43"/>
<evidence type="ECO:0000313" key="2">
    <source>
        <dbReference type="Proteomes" id="UP000414364"/>
    </source>
</evidence>
<dbReference type="Gene3D" id="2.160.20.80">
    <property type="entry name" value="E3 ubiquitin-protein ligase SopA"/>
    <property type="match status" value="1"/>
</dbReference>
<dbReference type="SUPFAM" id="SSF141571">
    <property type="entry name" value="Pentapeptide repeat-like"/>
    <property type="match status" value="1"/>
</dbReference>
<name>A0A5P0ZT43_9LACO</name>
<organism evidence="1 2">
    <name type="scientific">Companilactobacillus halodurans</name>
    <dbReference type="NCBI Taxonomy" id="2584183"/>
    <lineage>
        <taxon>Bacteria</taxon>
        <taxon>Bacillati</taxon>
        <taxon>Bacillota</taxon>
        <taxon>Bacilli</taxon>
        <taxon>Lactobacillales</taxon>
        <taxon>Lactobacillaceae</taxon>
        <taxon>Companilactobacillus</taxon>
    </lineage>
</organism>
<evidence type="ECO:0008006" key="3">
    <source>
        <dbReference type="Google" id="ProtNLM"/>
    </source>
</evidence>